<reference evidence="1 2" key="1">
    <citation type="submission" date="2018-08" db="EMBL/GenBank/DDBJ databases">
        <title>Genome and evolution of the arbuscular mycorrhizal fungus Diversispora epigaea (formerly Glomus versiforme) and its bacterial endosymbionts.</title>
        <authorList>
            <person name="Sun X."/>
            <person name="Fei Z."/>
            <person name="Harrison M."/>
        </authorList>
    </citation>
    <scope>NUCLEOTIDE SEQUENCE [LARGE SCALE GENOMIC DNA]</scope>
    <source>
        <strain evidence="1 2">IT104</strain>
    </source>
</reference>
<evidence type="ECO:0000313" key="2">
    <source>
        <dbReference type="Proteomes" id="UP000266861"/>
    </source>
</evidence>
<protein>
    <submittedName>
        <fullName evidence="1">Uncharacterized protein</fullName>
    </submittedName>
</protein>
<keyword evidence="2" id="KW-1185">Reference proteome</keyword>
<comment type="caution">
    <text evidence="1">The sequence shown here is derived from an EMBL/GenBank/DDBJ whole genome shotgun (WGS) entry which is preliminary data.</text>
</comment>
<dbReference type="Proteomes" id="UP000266861">
    <property type="component" value="Unassembled WGS sequence"/>
</dbReference>
<accession>A0A397G6X2</accession>
<proteinExistence type="predicted"/>
<dbReference type="EMBL" id="PQFF01000504">
    <property type="protein sequence ID" value="RHZ46755.1"/>
    <property type="molecule type" value="Genomic_DNA"/>
</dbReference>
<dbReference type="OrthoDB" id="6606584at2759"/>
<evidence type="ECO:0000313" key="1">
    <source>
        <dbReference type="EMBL" id="RHZ46755.1"/>
    </source>
</evidence>
<sequence>MYNTKEKTWWINEILDDGTMGEETSRGSLKSSFHVSTPFQIFGKTYYYAHNLQTRHWFIQELHYGGKMGPKATNGTWTNSYPMVFSANVKNKPYIFAPCYISKRTN</sequence>
<dbReference type="AlphaFoldDB" id="A0A397G6X2"/>
<gene>
    <name evidence="1" type="ORF">Glove_606g55</name>
</gene>
<organism evidence="1 2">
    <name type="scientific">Diversispora epigaea</name>
    <dbReference type="NCBI Taxonomy" id="1348612"/>
    <lineage>
        <taxon>Eukaryota</taxon>
        <taxon>Fungi</taxon>
        <taxon>Fungi incertae sedis</taxon>
        <taxon>Mucoromycota</taxon>
        <taxon>Glomeromycotina</taxon>
        <taxon>Glomeromycetes</taxon>
        <taxon>Diversisporales</taxon>
        <taxon>Diversisporaceae</taxon>
        <taxon>Diversispora</taxon>
    </lineage>
</organism>
<name>A0A397G6X2_9GLOM</name>